<sequence length="264" mass="30374">MKKIYMLGNLSRNYLSPLMILLSFTYFMIVCVGNTIGAARGMSNSLFDYIVNLREGGSCGNGLLLFGVLPILALLLPLLMDRMENEMIVTRLQNKRALLYEHFLFSIGISVIFTSLMMLVGIVTAFVETGRLTNLWGTKEGMLYFLLDNKSTFSAYIPHVTSGKIWLYVLASRFLAILFIAMFIIFLKLVLKKNIYVLFVSLVLFASDGYVSTDTPIFIRKIDISIETWLKPNDQLFNLIYFIVWIFLLFLVSMKQYDKKEFYH</sequence>
<evidence type="ECO:0000313" key="2">
    <source>
        <dbReference type="Proteomes" id="UP001202289"/>
    </source>
</evidence>
<accession>A0ACC6A027</accession>
<dbReference type="Proteomes" id="UP001202289">
    <property type="component" value="Unassembled WGS sequence"/>
</dbReference>
<name>A0ACC6A027_9BACI</name>
<dbReference type="EMBL" id="JAMBOP010000001">
    <property type="protein sequence ID" value="MCM3734261.1"/>
    <property type="molecule type" value="Genomic_DNA"/>
</dbReference>
<protein>
    <submittedName>
        <fullName evidence="1">Uncharacterized protein</fullName>
    </submittedName>
</protein>
<reference evidence="1" key="1">
    <citation type="submission" date="2022-05" db="EMBL/GenBank/DDBJ databases">
        <title>Comparative Genomics of Spacecraft Associated Microbes.</title>
        <authorList>
            <person name="Tran M.T."/>
            <person name="Wright A."/>
            <person name="Seuylemezian A."/>
            <person name="Eisen J."/>
            <person name="Coil D."/>
        </authorList>
    </citation>
    <scope>NUCLEOTIDE SEQUENCE</scope>
    <source>
        <strain evidence="1">FAIRING 10M-2.2</strain>
    </source>
</reference>
<gene>
    <name evidence="1" type="ORF">M3215_00015</name>
</gene>
<organism evidence="1 2">
    <name type="scientific">Bacillus cytotoxicus</name>
    <dbReference type="NCBI Taxonomy" id="580165"/>
    <lineage>
        <taxon>Bacteria</taxon>
        <taxon>Bacillati</taxon>
        <taxon>Bacillota</taxon>
        <taxon>Bacilli</taxon>
        <taxon>Bacillales</taxon>
        <taxon>Bacillaceae</taxon>
        <taxon>Bacillus</taxon>
        <taxon>Bacillus cereus group</taxon>
    </lineage>
</organism>
<proteinExistence type="predicted"/>
<evidence type="ECO:0000313" key="1">
    <source>
        <dbReference type="EMBL" id="MCM3734261.1"/>
    </source>
</evidence>
<keyword evidence="2" id="KW-1185">Reference proteome</keyword>
<comment type="caution">
    <text evidence="1">The sequence shown here is derived from an EMBL/GenBank/DDBJ whole genome shotgun (WGS) entry which is preliminary data.</text>
</comment>